<dbReference type="EMBL" id="JAAAUY010000723">
    <property type="protein sequence ID" value="KAF9326896.1"/>
    <property type="molecule type" value="Genomic_DNA"/>
</dbReference>
<proteinExistence type="predicted"/>
<dbReference type="AlphaFoldDB" id="A0A9P5VJ84"/>
<evidence type="ECO:0000313" key="2">
    <source>
        <dbReference type="EMBL" id="KAF9326896.1"/>
    </source>
</evidence>
<keyword evidence="3" id="KW-1185">Reference proteome</keyword>
<accession>A0A9P5VJ84</accession>
<feature type="region of interest" description="Disordered" evidence="1">
    <location>
        <begin position="1"/>
        <end position="31"/>
    </location>
</feature>
<name>A0A9P5VJ84_9FUNG</name>
<protein>
    <submittedName>
        <fullName evidence="2">Uncharacterized protein</fullName>
    </submittedName>
</protein>
<evidence type="ECO:0000313" key="3">
    <source>
        <dbReference type="Proteomes" id="UP000696485"/>
    </source>
</evidence>
<organism evidence="2 3">
    <name type="scientific">Podila minutissima</name>
    <dbReference type="NCBI Taxonomy" id="64525"/>
    <lineage>
        <taxon>Eukaryota</taxon>
        <taxon>Fungi</taxon>
        <taxon>Fungi incertae sedis</taxon>
        <taxon>Mucoromycota</taxon>
        <taxon>Mortierellomycotina</taxon>
        <taxon>Mortierellomycetes</taxon>
        <taxon>Mortierellales</taxon>
        <taxon>Mortierellaceae</taxon>
        <taxon>Podila</taxon>
    </lineage>
</organism>
<reference evidence="2" key="1">
    <citation type="journal article" date="2020" name="Fungal Divers.">
        <title>Resolving the Mortierellaceae phylogeny through synthesis of multi-gene phylogenetics and phylogenomics.</title>
        <authorList>
            <person name="Vandepol N."/>
            <person name="Liber J."/>
            <person name="Desiro A."/>
            <person name="Na H."/>
            <person name="Kennedy M."/>
            <person name="Barry K."/>
            <person name="Grigoriev I.V."/>
            <person name="Miller A.N."/>
            <person name="O'Donnell K."/>
            <person name="Stajich J.E."/>
            <person name="Bonito G."/>
        </authorList>
    </citation>
    <scope>NUCLEOTIDE SEQUENCE</scope>
    <source>
        <strain evidence="2">NVP1</strain>
    </source>
</reference>
<dbReference type="Proteomes" id="UP000696485">
    <property type="component" value="Unassembled WGS sequence"/>
</dbReference>
<gene>
    <name evidence="2" type="ORF">BG006_009733</name>
</gene>
<comment type="caution">
    <text evidence="2">The sequence shown here is derived from an EMBL/GenBank/DDBJ whole genome shotgun (WGS) entry which is preliminary data.</text>
</comment>
<sequence length="56" mass="5935">MKVDSDLGGKECYPSEEAASSEDEEALEAAIRDGSASSFHACDTCKMGRPVTPQLL</sequence>
<evidence type="ECO:0000256" key="1">
    <source>
        <dbReference type="SAM" id="MobiDB-lite"/>
    </source>
</evidence>